<dbReference type="PROSITE" id="PS50088">
    <property type="entry name" value="ANK_REPEAT"/>
    <property type="match status" value="2"/>
</dbReference>
<dbReference type="Pfam" id="PF18738">
    <property type="entry name" value="HEPN_DZIP3"/>
    <property type="match status" value="1"/>
</dbReference>
<dbReference type="Proteomes" id="UP001217089">
    <property type="component" value="Unassembled WGS sequence"/>
</dbReference>
<evidence type="ECO:0008006" key="9">
    <source>
        <dbReference type="Google" id="ProtNLM"/>
    </source>
</evidence>
<dbReference type="EMBL" id="JARBDR010000328">
    <property type="protein sequence ID" value="KAJ8316462.1"/>
    <property type="molecule type" value="Genomic_DNA"/>
</dbReference>
<keyword evidence="1" id="KW-0677">Repeat</keyword>
<protein>
    <recommendedName>
        <fullName evidence="9">DZIP3-like HEPN domain-containing protein</fullName>
    </recommendedName>
</protein>
<keyword evidence="4" id="KW-0175">Coiled coil</keyword>
<evidence type="ECO:0000259" key="5">
    <source>
        <dbReference type="Pfam" id="PF18738"/>
    </source>
</evidence>
<dbReference type="InterPro" id="IPR049050">
    <property type="entry name" value="nSTAND3"/>
</dbReference>
<reference evidence="7 8" key="1">
    <citation type="submission" date="2022-12" db="EMBL/GenBank/DDBJ databases">
        <title>Chromosome-level genome of Tegillarca granosa.</title>
        <authorList>
            <person name="Kim J."/>
        </authorList>
    </citation>
    <scope>NUCLEOTIDE SEQUENCE [LARGE SCALE GENOMIC DNA]</scope>
    <source>
        <strain evidence="7">Teg-2019</strain>
        <tissue evidence="7">Adductor muscle</tissue>
    </source>
</reference>
<dbReference type="InterPro" id="IPR027417">
    <property type="entry name" value="P-loop_NTPase"/>
</dbReference>
<sequence>METFVHLCPSSSSASLVHPTKSWGQNPDPGDTTLGDDIERIRIFRNTVYGHVYTTEVSDAEFKRQWTTLENITIRIDNYLGSAYKKSLDDIKVSSLDLEAEKKFFDQIKKLAEELEKNKSEVDVKVNTVKNEMEGEITCLKTDITSVTEKQSDMSSDIVGLKTDLATVSETQGEMSSDIVGLKTDLATVSETQGKMSSDIVGLKNDITTVSETQDEMSTDIAGLKTKMDTLNLVNTKVAQLSSDMETLREDQGTMAADTKMEFETVRAEQGAMVSDLKIEIDTVATRLQKDLRQLKTSYKERYNVQLEEWKKEDSVFVETRACVNVRKAMKEKTFVTVSGNAGSGKSAMIHHLALEYKSKGFDVIPAKDPEDIEKYLQIDQEQLFVYDDPVGIHCLNKDKFVKWLDLKIESSKMTKKLKVLFSVRRQIVNELDFKNNCNVLNKTVMDIQDDKNKLTLKEKVEMIRQHATVRKTDLCVTNSAKDIIEKQEDLFPLACELRICIANSETDDPYVVRLEPKYVQDFVDRMLSELKKREFKNVFMNKCWSNDTFIDTFKATVRGTIEEETSQINHAVLDIFTEPQQFNEGITALHWIAAFGYSKLFTYIWGSLSSFQKATVGNMIPLLHFACLGGEIEIFNLILPDETDKVNMPLTAEIKLYPIHLSVYHNEDIILSLIKLGADINQKDLFHKTALFYTAGCKNTKICSILIHHDNKSGPCKYCRYINKIYNKIKCNIQSVSIENTEFNLNQTDIFGSSPLFLATSVNSIDVANLLLQHHADTNLCDKDGFSPLYIAAQNNSIDVAELLLQHHADTNLCNKDGFCPLYIASQNNSIDVADLL</sequence>
<feature type="coiled-coil region" evidence="4">
    <location>
        <begin position="98"/>
        <end position="132"/>
    </location>
</feature>
<evidence type="ECO:0000313" key="8">
    <source>
        <dbReference type="Proteomes" id="UP001217089"/>
    </source>
</evidence>
<dbReference type="SUPFAM" id="SSF48403">
    <property type="entry name" value="Ankyrin repeat"/>
    <property type="match status" value="1"/>
</dbReference>
<evidence type="ECO:0000256" key="3">
    <source>
        <dbReference type="PROSITE-ProRule" id="PRU00023"/>
    </source>
</evidence>
<dbReference type="PANTHER" id="PTHR24198:SF195">
    <property type="entry name" value="DEATH DOMAIN-CONTAINING PROTEIN"/>
    <property type="match status" value="1"/>
</dbReference>
<dbReference type="InterPro" id="IPR002110">
    <property type="entry name" value="Ankyrin_rpt"/>
</dbReference>
<dbReference type="PANTHER" id="PTHR24198">
    <property type="entry name" value="ANKYRIN REPEAT AND PROTEIN KINASE DOMAIN-CONTAINING PROTEIN"/>
    <property type="match status" value="1"/>
</dbReference>
<dbReference type="InterPro" id="IPR041249">
    <property type="entry name" value="HEPN_DZIP3"/>
</dbReference>
<keyword evidence="8" id="KW-1185">Reference proteome</keyword>
<comment type="caution">
    <text evidence="7">The sequence shown here is derived from an EMBL/GenBank/DDBJ whole genome shotgun (WGS) entry which is preliminary data.</text>
</comment>
<dbReference type="PROSITE" id="PS50297">
    <property type="entry name" value="ANK_REP_REGION"/>
    <property type="match status" value="2"/>
</dbReference>
<name>A0ABQ9FGK9_TEGGR</name>
<evidence type="ECO:0000256" key="1">
    <source>
        <dbReference type="ARBA" id="ARBA00022737"/>
    </source>
</evidence>
<keyword evidence="2 3" id="KW-0040">ANK repeat</keyword>
<organism evidence="7 8">
    <name type="scientific">Tegillarca granosa</name>
    <name type="common">Malaysian cockle</name>
    <name type="synonym">Anadara granosa</name>
    <dbReference type="NCBI Taxonomy" id="220873"/>
    <lineage>
        <taxon>Eukaryota</taxon>
        <taxon>Metazoa</taxon>
        <taxon>Spiralia</taxon>
        <taxon>Lophotrochozoa</taxon>
        <taxon>Mollusca</taxon>
        <taxon>Bivalvia</taxon>
        <taxon>Autobranchia</taxon>
        <taxon>Pteriomorphia</taxon>
        <taxon>Arcoida</taxon>
        <taxon>Arcoidea</taxon>
        <taxon>Arcidae</taxon>
        <taxon>Tegillarca</taxon>
    </lineage>
</organism>
<feature type="repeat" description="ANK" evidence="3">
    <location>
        <begin position="785"/>
        <end position="817"/>
    </location>
</feature>
<evidence type="ECO:0000256" key="2">
    <source>
        <dbReference type="ARBA" id="ARBA00023043"/>
    </source>
</evidence>
<dbReference type="SMART" id="SM00248">
    <property type="entry name" value="ANK"/>
    <property type="match status" value="6"/>
</dbReference>
<evidence type="ECO:0000313" key="7">
    <source>
        <dbReference type="EMBL" id="KAJ8316462.1"/>
    </source>
</evidence>
<dbReference type="Pfam" id="PF20720">
    <property type="entry name" value="nSTAND3"/>
    <property type="match status" value="1"/>
</dbReference>
<dbReference type="InterPro" id="IPR036770">
    <property type="entry name" value="Ankyrin_rpt-contain_sf"/>
</dbReference>
<feature type="repeat" description="ANK" evidence="3">
    <location>
        <begin position="752"/>
        <end position="784"/>
    </location>
</feature>
<accession>A0ABQ9FGK9</accession>
<gene>
    <name evidence="7" type="ORF">KUTeg_006476</name>
</gene>
<feature type="domain" description="DZIP3-like HEPN" evidence="5">
    <location>
        <begin position="15"/>
        <end position="102"/>
    </location>
</feature>
<dbReference type="Gene3D" id="1.25.40.20">
    <property type="entry name" value="Ankyrin repeat-containing domain"/>
    <property type="match status" value="2"/>
</dbReference>
<dbReference type="SUPFAM" id="SSF52540">
    <property type="entry name" value="P-loop containing nucleoside triphosphate hydrolases"/>
    <property type="match status" value="1"/>
</dbReference>
<proteinExistence type="predicted"/>
<feature type="domain" description="Novel STAND NTPase 3" evidence="6">
    <location>
        <begin position="317"/>
        <end position="468"/>
    </location>
</feature>
<evidence type="ECO:0000259" key="6">
    <source>
        <dbReference type="Pfam" id="PF20720"/>
    </source>
</evidence>
<evidence type="ECO:0000256" key="4">
    <source>
        <dbReference type="SAM" id="Coils"/>
    </source>
</evidence>
<dbReference type="Gene3D" id="1.10.287.1490">
    <property type="match status" value="1"/>
</dbReference>
<dbReference type="Pfam" id="PF12796">
    <property type="entry name" value="Ank_2"/>
    <property type="match status" value="1"/>
</dbReference>